<dbReference type="EMBL" id="KI912115">
    <property type="protein sequence ID" value="ETS78024.1"/>
    <property type="molecule type" value="Genomic_DNA"/>
</dbReference>
<dbReference type="Proteomes" id="UP000030651">
    <property type="component" value="Unassembled WGS sequence"/>
</dbReference>
<dbReference type="PANTHER" id="PTHR42791:SF14">
    <property type="entry name" value="N-ACETYLTRANSFERASE DOMAIN-CONTAINING PROTEIN"/>
    <property type="match status" value="1"/>
</dbReference>
<evidence type="ECO:0000259" key="1">
    <source>
        <dbReference type="PROSITE" id="PS51186"/>
    </source>
</evidence>
<protein>
    <recommendedName>
        <fullName evidence="1">N-acetyltransferase domain-containing protein</fullName>
    </recommendedName>
</protein>
<dbReference type="SUPFAM" id="SSF55729">
    <property type="entry name" value="Acyl-CoA N-acyltransferases (Nat)"/>
    <property type="match status" value="1"/>
</dbReference>
<evidence type="ECO:0000313" key="2">
    <source>
        <dbReference type="EMBL" id="ETS78024.1"/>
    </source>
</evidence>
<sequence>MASQPPSNEDVRIEVITDPSDFEAAYDVTANAFGHQTKDGIWMAMNPDWDQPAGKAKNVAQLRDRWQATKAGGNTTFIKATLPDPAVEGSRVIAGLAIWLHASAIPGQGEVPGKIDFTSVYPDNERERRYVTQLLTSLHKNRYEVLRQIAQPESKQKSIMVLDLCVTDPAFQRRGVAKKLVQWGLDEAKRRGDLDAIIEASTMGRLAYEKVGFHQVGEITYDVDEEFRDRRMPPNAFMRLRLPN</sequence>
<dbReference type="InterPro" id="IPR016181">
    <property type="entry name" value="Acyl_CoA_acyltransferase"/>
</dbReference>
<dbReference type="InterPro" id="IPR000182">
    <property type="entry name" value="GNAT_dom"/>
</dbReference>
<dbReference type="GO" id="GO:0016747">
    <property type="term" value="F:acyltransferase activity, transferring groups other than amino-acyl groups"/>
    <property type="evidence" value="ECO:0007669"/>
    <property type="project" value="InterPro"/>
</dbReference>
<dbReference type="STRING" id="1229662.W3WW32"/>
<gene>
    <name evidence="2" type="ORF">PFICI_10086</name>
</gene>
<dbReference type="PROSITE" id="PS51186">
    <property type="entry name" value="GNAT"/>
    <property type="match status" value="1"/>
</dbReference>
<dbReference type="HOGENOM" id="CLU_099938_0_0_1"/>
<organism evidence="2 3">
    <name type="scientific">Pestalotiopsis fici (strain W106-1 / CGMCC3.15140)</name>
    <dbReference type="NCBI Taxonomy" id="1229662"/>
    <lineage>
        <taxon>Eukaryota</taxon>
        <taxon>Fungi</taxon>
        <taxon>Dikarya</taxon>
        <taxon>Ascomycota</taxon>
        <taxon>Pezizomycotina</taxon>
        <taxon>Sordariomycetes</taxon>
        <taxon>Xylariomycetidae</taxon>
        <taxon>Amphisphaeriales</taxon>
        <taxon>Sporocadaceae</taxon>
        <taxon>Pestalotiopsis</taxon>
    </lineage>
</organism>
<dbReference type="Pfam" id="PF13673">
    <property type="entry name" value="Acetyltransf_10"/>
    <property type="match status" value="1"/>
</dbReference>
<dbReference type="eggNOG" id="ENOG502SIEM">
    <property type="taxonomic scope" value="Eukaryota"/>
</dbReference>
<keyword evidence="3" id="KW-1185">Reference proteome</keyword>
<dbReference type="RefSeq" id="XP_007836858.1">
    <property type="nucleotide sequence ID" value="XM_007838667.1"/>
</dbReference>
<dbReference type="AlphaFoldDB" id="W3WW32"/>
<feature type="domain" description="N-acetyltransferase" evidence="1">
    <location>
        <begin position="162"/>
        <end position="243"/>
    </location>
</feature>
<dbReference type="GeneID" id="19275099"/>
<dbReference type="OrthoDB" id="2832510at2759"/>
<dbReference type="KEGG" id="pfy:PFICI_10086"/>
<dbReference type="Gene3D" id="3.40.630.30">
    <property type="match status" value="1"/>
</dbReference>
<dbReference type="PANTHER" id="PTHR42791">
    <property type="entry name" value="GNAT FAMILY ACETYLTRANSFERASE"/>
    <property type="match status" value="1"/>
</dbReference>
<evidence type="ECO:0000313" key="3">
    <source>
        <dbReference type="Proteomes" id="UP000030651"/>
    </source>
</evidence>
<dbReference type="InParanoid" id="W3WW32"/>
<proteinExistence type="predicted"/>
<dbReference type="InterPro" id="IPR052523">
    <property type="entry name" value="Trichothecene_AcTrans"/>
</dbReference>
<reference evidence="3" key="1">
    <citation type="journal article" date="2015" name="BMC Genomics">
        <title>Genomic and transcriptomic analysis of the endophytic fungus Pestalotiopsis fici reveals its lifestyle and high potential for synthesis of natural products.</title>
        <authorList>
            <person name="Wang X."/>
            <person name="Zhang X."/>
            <person name="Liu L."/>
            <person name="Xiang M."/>
            <person name="Wang W."/>
            <person name="Sun X."/>
            <person name="Che Y."/>
            <person name="Guo L."/>
            <person name="Liu G."/>
            <person name="Guo L."/>
            <person name="Wang C."/>
            <person name="Yin W.B."/>
            <person name="Stadler M."/>
            <person name="Zhang X."/>
            <person name="Liu X."/>
        </authorList>
    </citation>
    <scope>NUCLEOTIDE SEQUENCE [LARGE SCALE GENOMIC DNA]</scope>
    <source>
        <strain evidence="3">W106-1 / CGMCC3.15140</strain>
    </source>
</reference>
<accession>W3WW32</accession>
<dbReference type="OMA" id="IRVEPIT"/>
<name>W3WW32_PESFW</name>
<dbReference type="CDD" id="cd04301">
    <property type="entry name" value="NAT_SF"/>
    <property type="match status" value="1"/>
</dbReference>